<dbReference type="PANTHER" id="PTHR48024">
    <property type="entry name" value="GEO13361P1-RELATED"/>
    <property type="match status" value="1"/>
</dbReference>
<comment type="caution">
    <text evidence="4">The sequence shown here is derived from an EMBL/GenBank/DDBJ whole genome shotgun (WGS) entry which is preliminary data.</text>
</comment>
<dbReference type="Gene3D" id="3.30.70.330">
    <property type="match status" value="1"/>
</dbReference>
<evidence type="ECO:0000256" key="2">
    <source>
        <dbReference type="PROSITE-ProRule" id="PRU00176"/>
    </source>
</evidence>
<dbReference type="InterPro" id="IPR050886">
    <property type="entry name" value="RNA-binding_reg"/>
</dbReference>
<name>A0A2P6SJN1_ROSCH</name>
<feature type="domain" description="RRM" evidence="3">
    <location>
        <begin position="35"/>
        <end position="89"/>
    </location>
</feature>
<dbReference type="Proteomes" id="UP000238479">
    <property type="component" value="Chromosome 1"/>
</dbReference>
<dbReference type="AlphaFoldDB" id="A0A2P6SJN1"/>
<dbReference type="GO" id="GO:0003723">
    <property type="term" value="F:RNA binding"/>
    <property type="evidence" value="ECO:0007669"/>
    <property type="project" value="UniProtKB-UniRule"/>
</dbReference>
<dbReference type="GO" id="GO:0005634">
    <property type="term" value="C:nucleus"/>
    <property type="evidence" value="ECO:0007669"/>
    <property type="project" value="TreeGrafter"/>
</dbReference>
<dbReference type="Gramene" id="PRQ58888">
    <property type="protein sequence ID" value="PRQ58888"/>
    <property type="gene ID" value="RchiOBHm_Chr1g0364191"/>
</dbReference>
<dbReference type="PANTHER" id="PTHR48024:SF25">
    <property type="entry name" value="UBP1-ASSOCIATED PROTEIN 2C"/>
    <property type="match status" value="1"/>
</dbReference>
<dbReference type="SUPFAM" id="SSF54928">
    <property type="entry name" value="RNA-binding domain, RBD"/>
    <property type="match status" value="1"/>
</dbReference>
<organism evidence="4 5">
    <name type="scientific">Rosa chinensis</name>
    <name type="common">China rose</name>
    <dbReference type="NCBI Taxonomy" id="74649"/>
    <lineage>
        <taxon>Eukaryota</taxon>
        <taxon>Viridiplantae</taxon>
        <taxon>Streptophyta</taxon>
        <taxon>Embryophyta</taxon>
        <taxon>Tracheophyta</taxon>
        <taxon>Spermatophyta</taxon>
        <taxon>Magnoliopsida</taxon>
        <taxon>eudicotyledons</taxon>
        <taxon>Gunneridae</taxon>
        <taxon>Pentapetalae</taxon>
        <taxon>rosids</taxon>
        <taxon>fabids</taxon>
        <taxon>Rosales</taxon>
        <taxon>Rosaceae</taxon>
        <taxon>Rosoideae</taxon>
        <taxon>Rosoideae incertae sedis</taxon>
        <taxon>Rosa</taxon>
    </lineage>
</organism>
<evidence type="ECO:0000256" key="1">
    <source>
        <dbReference type="ARBA" id="ARBA00022884"/>
    </source>
</evidence>
<dbReference type="EMBL" id="PDCK01000039">
    <property type="protein sequence ID" value="PRQ58888.1"/>
    <property type="molecule type" value="Genomic_DNA"/>
</dbReference>
<gene>
    <name evidence="4" type="ORF">RchiOBHm_Chr1g0364191</name>
</gene>
<reference evidence="4 5" key="1">
    <citation type="journal article" date="2018" name="Nat. Genet.">
        <title>The Rosa genome provides new insights in the design of modern roses.</title>
        <authorList>
            <person name="Bendahmane M."/>
        </authorList>
    </citation>
    <scope>NUCLEOTIDE SEQUENCE [LARGE SCALE GENOMIC DNA]</scope>
    <source>
        <strain evidence="5">cv. Old Blush</strain>
    </source>
</reference>
<dbReference type="OMA" id="RWADDCY"/>
<dbReference type="InterPro" id="IPR000504">
    <property type="entry name" value="RRM_dom"/>
</dbReference>
<dbReference type="InterPro" id="IPR035979">
    <property type="entry name" value="RBD_domain_sf"/>
</dbReference>
<keyword evidence="5" id="KW-1185">Reference proteome</keyword>
<evidence type="ECO:0000313" key="5">
    <source>
        <dbReference type="Proteomes" id="UP000238479"/>
    </source>
</evidence>
<dbReference type="PROSITE" id="PS50102">
    <property type="entry name" value="RRM"/>
    <property type="match status" value="1"/>
</dbReference>
<accession>A0A2P6SJN1</accession>
<dbReference type="STRING" id="74649.A0A2P6SJN1"/>
<protein>
    <submittedName>
        <fullName evidence="4">Putative nucleotide-binding alpha-beta plait domain-containing protein</fullName>
    </submittedName>
</protein>
<evidence type="ECO:0000259" key="3">
    <source>
        <dbReference type="PROSITE" id="PS50102"/>
    </source>
</evidence>
<sequence>MSHDHLVEVLENAVVGHMVVLESLRHFTNRDLTLRKLFVLSLGSDTTTDSLHFVFSAFGYLDKAIIIFDKAIGKSKGHRFVTFKHSDEVLIDYFAATPLQAVKLLAL</sequence>
<proteinExistence type="predicted"/>
<keyword evidence="1 2" id="KW-0694">RNA-binding</keyword>
<dbReference type="InterPro" id="IPR012677">
    <property type="entry name" value="Nucleotide-bd_a/b_plait_sf"/>
</dbReference>
<evidence type="ECO:0000313" key="4">
    <source>
        <dbReference type="EMBL" id="PRQ58888.1"/>
    </source>
</evidence>
<dbReference type="Pfam" id="PF00076">
    <property type="entry name" value="RRM_1"/>
    <property type="match status" value="1"/>
</dbReference>